<keyword evidence="3 11" id="KW-0548">Nucleotidyltransferase</keyword>
<dbReference type="FunFam" id="1.10.8.60:FF:000013">
    <property type="entry name" value="DNA polymerase III subunit gamma/tau"/>
    <property type="match status" value="1"/>
</dbReference>
<dbReference type="SMART" id="SM00382">
    <property type="entry name" value="AAA"/>
    <property type="match status" value="1"/>
</dbReference>
<dbReference type="InterPro" id="IPR045085">
    <property type="entry name" value="HLD_clamp_pol_III_gamma_tau"/>
</dbReference>
<dbReference type="SUPFAM" id="SSF52540">
    <property type="entry name" value="P-loop containing nucleoside triphosphate hydrolases"/>
    <property type="match status" value="1"/>
</dbReference>
<keyword evidence="6 11" id="KW-0547">Nucleotide-binding</keyword>
<protein>
    <recommendedName>
        <fullName evidence="11">DNA polymerase III subunit gamma/tau</fullName>
        <ecNumber evidence="11">2.7.7.7</ecNumber>
    </recommendedName>
</protein>
<dbReference type="GO" id="GO:0046872">
    <property type="term" value="F:metal ion binding"/>
    <property type="evidence" value="ECO:0007669"/>
    <property type="project" value="UniProtKB-KW"/>
</dbReference>
<dbReference type="InterPro" id="IPR012763">
    <property type="entry name" value="DNA_pol_III_sug/sutau_N"/>
</dbReference>
<gene>
    <name evidence="11" type="primary">dnaX</name>
    <name evidence="14" type="ORF">RED65_11445</name>
</gene>
<evidence type="ECO:0000256" key="10">
    <source>
        <dbReference type="ARBA" id="ARBA00049244"/>
    </source>
</evidence>
<evidence type="ECO:0000256" key="7">
    <source>
        <dbReference type="ARBA" id="ARBA00022833"/>
    </source>
</evidence>
<evidence type="ECO:0000313" key="14">
    <source>
        <dbReference type="EMBL" id="EAT11952.1"/>
    </source>
</evidence>
<keyword evidence="9 11" id="KW-0239">DNA-directed DNA polymerase</keyword>
<dbReference type="Gene3D" id="1.20.272.10">
    <property type="match status" value="1"/>
</dbReference>
<keyword evidence="8 11" id="KW-0067">ATP-binding</keyword>
<evidence type="ECO:0000256" key="4">
    <source>
        <dbReference type="ARBA" id="ARBA00022705"/>
    </source>
</evidence>
<keyword evidence="4 11" id="KW-0235">DNA replication</keyword>
<keyword evidence="5" id="KW-0479">Metal-binding</keyword>
<dbReference type="PANTHER" id="PTHR11669">
    <property type="entry name" value="REPLICATION FACTOR C / DNA POLYMERASE III GAMMA-TAU SUBUNIT"/>
    <property type="match status" value="1"/>
</dbReference>
<dbReference type="FunFam" id="1.20.272.10:FF:000003">
    <property type="entry name" value="DNA polymerase III subunit gamma/tau"/>
    <property type="match status" value="1"/>
</dbReference>
<name>Q1N199_9GAMM</name>
<dbReference type="Pfam" id="PF22608">
    <property type="entry name" value="DNAX_ATPase_lid"/>
    <property type="match status" value="1"/>
</dbReference>
<feature type="domain" description="AAA+ ATPase" evidence="13">
    <location>
        <begin position="37"/>
        <end position="179"/>
    </location>
</feature>
<dbReference type="PANTHER" id="PTHR11669:SF0">
    <property type="entry name" value="PROTEIN STICHEL-LIKE 2"/>
    <property type="match status" value="1"/>
</dbReference>
<dbReference type="GO" id="GO:0003887">
    <property type="term" value="F:DNA-directed DNA polymerase activity"/>
    <property type="evidence" value="ECO:0007669"/>
    <property type="project" value="UniProtKB-KW"/>
</dbReference>
<dbReference type="Gene3D" id="1.10.8.60">
    <property type="match status" value="1"/>
</dbReference>
<evidence type="ECO:0000256" key="9">
    <source>
        <dbReference type="ARBA" id="ARBA00022932"/>
    </source>
</evidence>
<evidence type="ECO:0000256" key="11">
    <source>
        <dbReference type="RuleBase" id="RU364063"/>
    </source>
</evidence>
<dbReference type="STRING" id="207949.RED65_11445"/>
<dbReference type="OrthoDB" id="9810148at2"/>
<evidence type="ECO:0000256" key="1">
    <source>
        <dbReference type="ARBA" id="ARBA00006360"/>
    </source>
</evidence>
<comment type="function">
    <text evidence="11">DNA polymerase III is a complex, multichain enzyme responsible for most of the replicative synthesis in bacteria. This DNA polymerase also exhibits 3' to 5' exonuclease activity.</text>
</comment>
<dbReference type="GO" id="GO:0006261">
    <property type="term" value="P:DNA-templated DNA replication"/>
    <property type="evidence" value="ECO:0007669"/>
    <property type="project" value="TreeGrafter"/>
</dbReference>
<evidence type="ECO:0000256" key="2">
    <source>
        <dbReference type="ARBA" id="ARBA00022679"/>
    </source>
</evidence>
<dbReference type="HOGENOM" id="CLU_006229_6_0_6"/>
<evidence type="ECO:0000256" key="8">
    <source>
        <dbReference type="ARBA" id="ARBA00022840"/>
    </source>
</evidence>
<accession>Q1N199</accession>
<dbReference type="InterPro" id="IPR050238">
    <property type="entry name" value="DNA_Rep/Repair_Clamp_Loader"/>
</dbReference>
<dbReference type="InterPro" id="IPR008921">
    <property type="entry name" value="DNA_pol3_clamp-load_cplx_C"/>
</dbReference>
<feature type="region of interest" description="Disordered" evidence="12">
    <location>
        <begin position="390"/>
        <end position="413"/>
    </location>
</feature>
<evidence type="ECO:0000256" key="12">
    <source>
        <dbReference type="SAM" id="MobiDB-lite"/>
    </source>
</evidence>
<dbReference type="PRINTS" id="PR00300">
    <property type="entry name" value="CLPPROTEASEA"/>
</dbReference>
<dbReference type="InterPro" id="IPR003593">
    <property type="entry name" value="AAA+_ATPase"/>
</dbReference>
<dbReference type="AlphaFoldDB" id="Q1N199"/>
<proteinExistence type="inferred from homology"/>
<dbReference type="InterPro" id="IPR001270">
    <property type="entry name" value="ClpA/B"/>
</dbReference>
<dbReference type="FunFam" id="3.40.50.300:FF:000014">
    <property type="entry name" value="DNA polymerase III subunit gamma/tau"/>
    <property type="match status" value="1"/>
</dbReference>
<sequence>MSYQVLARKWRPQFFKDLVGQEHVMRALINALDNQRLHHAYLFTGTRGVGKTTIARILAKCLNCEQGISSEPCGTCQSCQEISQGRFVDLIEVDAASRTKVEDTREILDNVQYAPTRGRYKVYLIDEVHMLSNSSFNALLKTLEEPPPHVKFLLATTDPQKLPATILSRCLQFSLKNMTPERIVGYLQNVLAQESVEFEEPGLWLLGRAAEGSMRDALSLTDQAISFGQGVIKEQDVAAMLGTVDRGRVFQLAIALAENDAAQALALVAQMAEHAVDFNNLLADLINLIHRIALAQAVPEAVDNSQGDKEQVMTLAGAMSPAMVQLMYQIALTGKRDLPLAPEPRAGLEMTLLRMLNFAPVGQQAEAQAAQSQGAAGGPAPVKKPDLAQLKRQVQQPNPATSISTPPEKSQPQVDEIQDIVETPANQEISVTPSQQPEASQAEISAEHVVVDDNAPPWDDDEPEAQAHAKTAPVAVTEPTGSAAEPIIDSAETGQPEHPQATQPASEPVARVTTEPEPTQSASDEFADLPLTEQTWAMVFHRLPLEGMLKNLAANTCLMTVQGDDLVFHSDAAHMRLFNDNHKNALNQALNQVFAAQYRVQVIEGPMHHETPAQRTQRLQAEKLQAARDSIENDENVQALRQAFNAQVIMDSITPLAD</sequence>
<dbReference type="NCBIfam" id="TIGR02397">
    <property type="entry name" value="dnaX_nterm"/>
    <property type="match status" value="1"/>
</dbReference>
<dbReference type="Gene3D" id="3.40.50.300">
    <property type="entry name" value="P-loop containing nucleotide triphosphate hydrolases"/>
    <property type="match status" value="1"/>
</dbReference>
<dbReference type="CDD" id="cd00009">
    <property type="entry name" value="AAA"/>
    <property type="match status" value="1"/>
</dbReference>
<dbReference type="InterPro" id="IPR027417">
    <property type="entry name" value="P-loop_NTPase"/>
</dbReference>
<comment type="similarity">
    <text evidence="1 11">Belongs to the DnaX/STICHEL family.</text>
</comment>
<dbReference type="GO" id="GO:0003677">
    <property type="term" value="F:DNA binding"/>
    <property type="evidence" value="ECO:0007669"/>
    <property type="project" value="InterPro"/>
</dbReference>
<dbReference type="Pfam" id="PF13177">
    <property type="entry name" value="DNA_pol3_delta2"/>
    <property type="match status" value="1"/>
</dbReference>
<dbReference type="InterPro" id="IPR021029">
    <property type="entry name" value="DNA_pol_III_tau_dom-5"/>
</dbReference>
<dbReference type="RefSeq" id="WP_007017416.1">
    <property type="nucleotide sequence ID" value="NZ_CH724113.1"/>
</dbReference>
<dbReference type="GO" id="GO:0009360">
    <property type="term" value="C:DNA polymerase III complex"/>
    <property type="evidence" value="ECO:0007669"/>
    <property type="project" value="InterPro"/>
</dbReference>
<dbReference type="SUPFAM" id="SSF48019">
    <property type="entry name" value="post-AAA+ oligomerization domain-like"/>
    <property type="match status" value="1"/>
</dbReference>
<evidence type="ECO:0000313" key="15">
    <source>
        <dbReference type="Proteomes" id="UP000004263"/>
    </source>
</evidence>
<dbReference type="InterPro" id="IPR022754">
    <property type="entry name" value="DNA_pol_III_gamma-3"/>
</dbReference>
<evidence type="ECO:0000256" key="6">
    <source>
        <dbReference type="ARBA" id="ARBA00022741"/>
    </source>
</evidence>
<keyword evidence="2 11" id="KW-0808">Transferase</keyword>
<dbReference type="Pfam" id="PF12169">
    <property type="entry name" value="DNA_pol3_gamma3"/>
    <property type="match status" value="1"/>
</dbReference>
<evidence type="ECO:0000256" key="5">
    <source>
        <dbReference type="ARBA" id="ARBA00022723"/>
    </source>
</evidence>
<evidence type="ECO:0000259" key="13">
    <source>
        <dbReference type="SMART" id="SM00382"/>
    </source>
</evidence>
<organism evidence="14 15">
    <name type="scientific">Bermanella marisrubri</name>
    <dbReference type="NCBI Taxonomy" id="207949"/>
    <lineage>
        <taxon>Bacteria</taxon>
        <taxon>Pseudomonadati</taxon>
        <taxon>Pseudomonadota</taxon>
        <taxon>Gammaproteobacteria</taxon>
        <taxon>Oceanospirillales</taxon>
        <taxon>Oceanospirillaceae</taxon>
        <taxon>Bermanella</taxon>
    </lineage>
</organism>
<dbReference type="Pfam" id="PF12170">
    <property type="entry name" value="DNA_pol3_tau_5"/>
    <property type="match status" value="1"/>
</dbReference>
<feature type="region of interest" description="Disordered" evidence="12">
    <location>
        <begin position="453"/>
        <end position="527"/>
    </location>
</feature>
<keyword evidence="15" id="KW-1185">Reference proteome</keyword>
<dbReference type="EC" id="2.7.7.7" evidence="11"/>
<dbReference type="CDD" id="cd18137">
    <property type="entry name" value="HLD_clamp_pol_III_gamma_tau"/>
    <property type="match status" value="1"/>
</dbReference>
<comment type="catalytic activity">
    <reaction evidence="10 11">
        <text>DNA(n) + a 2'-deoxyribonucleoside 5'-triphosphate = DNA(n+1) + diphosphate</text>
        <dbReference type="Rhea" id="RHEA:22508"/>
        <dbReference type="Rhea" id="RHEA-COMP:17339"/>
        <dbReference type="Rhea" id="RHEA-COMP:17340"/>
        <dbReference type="ChEBI" id="CHEBI:33019"/>
        <dbReference type="ChEBI" id="CHEBI:61560"/>
        <dbReference type="ChEBI" id="CHEBI:173112"/>
        <dbReference type="EC" id="2.7.7.7"/>
    </reaction>
</comment>
<dbReference type="NCBIfam" id="NF005942">
    <property type="entry name" value="PRK07994.1"/>
    <property type="match status" value="1"/>
</dbReference>
<comment type="caution">
    <text evidence="14">The sequence shown here is derived from an EMBL/GenBank/DDBJ whole genome shotgun (WGS) entry which is preliminary data.</text>
</comment>
<keyword evidence="7" id="KW-0862">Zinc</keyword>
<feature type="compositionally biased region" description="Polar residues" evidence="12">
    <location>
        <begin position="392"/>
        <end position="413"/>
    </location>
</feature>
<evidence type="ECO:0000256" key="3">
    <source>
        <dbReference type="ARBA" id="ARBA00022695"/>
    </source>
</evidence>
<dbReference type="NCBIfam" id="NF004046">
    <property type="entry name" value="PRK05563.1"/>
    <property type="match status" value="1"/>
</dbReference>
<dbReference type="GO" id="GO:0005524">
    <property type="term" value="F:ATP binding"/>
    <property type="evidence" value="ECO:0007669"/>
    <property type="project" value="UniProtKB-KW"/>
</dbReference>
<dbReference type="Gene3D" id="3.30.300.150">
    <property type="entry name" value="DNA polymerase III, tau subunit, domain V"/>
    <property type="match status" value="1"/>
</dbReference>
<dbReference type="EMBL" id="AAQH01000011">
    <property type="protein sequence ID" value="EAT11952.1"/>
    <property type="molecule type" value="Genomic_DNA"/>
</dbReference>
<dbReference type="Proteomes" id="UP000004263">
    <property type="component" value="Unassembled WGS sequence"/>
</dbReference>
<comment type="subunit">
    <text evidence="11">DNA polymerase III contains a core (composed of alpha, epsilon and theta chains) that associates with a tau subunit. This core dimerizes to form the POLIII' complex. PolIII' associates with the gamma complex (composed of gamma, delta, delta', psi and chi chains) and with the beta chain to form the complete DNA polymerase III complex.</text>
</comment>
<reference evidence="14 15" key="1">
    <citation type="submission" date="2006-03" db="EMBL/GenBank/DDBJ databases">
        <authorList>
            <person name="Pinhassi J."/>
            <person name="Pedros-Alio C."/>
            <person name="Ferriera S."/>
            <person name="Johnson J."/>
            <person name="Kravitz S."/>
            <person name="Halpern A."/>
            <person name="Remington K."/>
            <person name="Beeson K."/>
            <person name="Tran B."/>
            <person name="Rogers Y.-H."/>
            <person name="Friedman R."/>
            <person name="Venter J.C."/>
        </authorList>
    </citation>
    <scope>NUCLEOTIDE SEQUENCE [LARGE SCALE GENOMIC DNA]</scope>
    <source>
        <strain evidence="14 15">RED65</strain>
    </source>
</reference>
<dbReference type="InterPro" id="IPR038249">
    <property type="entry name" value="PolIII_tau_V_sf"/>
</dbReference>